<evidence type="ECO:0000313" key="3">
    <source>
        <dbReference type="Proteomes" id="UP001218218"/>
    </source>
</evidence>
<evidence type="ECO:0000256" key="1">
    <source>
        <dbReference type="SAM" id="MobiDB-lite"/>
    </source>
</evidence>
<name>A0AAD7AKL0_9AGAR</name>
<feature type="compositionally biased region" description="Basic and acidic residues" evidence="1">
    <location>
        <begin position="162"/>
        <end position="189"/>
    </location>
</feature>
<gene>
    <name evidence="2" type="ORF">DFH08DRAFT_1030860</name>
</gene>
<feature type="region of interest" description="Disordered" evidence="1">
    <location>
        <begin position="71"/>
        <end position="90"/>
    </location>
</feature>
<accession>A0AAD7AKL0</accession>
<evidence type="ECO:0000313" key="2">
    <source>
        <dbReference type="EMBL" id="KAJ7360734.1"/>
    </source>
</evidence>
<dbReference type="Proteomes" id="UP001218218">
    <property type="component" value="Unassembled WGS sequence"/>
</dbReference>
<sequence>MYKIYIQMSISKCNCKGNNWQWLTTSDWVERGSLVYYLQHERKEVPHLTQHVTQSAGSAGSWELELEDGNWKRKPETKQQDREGKVRGRERGARVDVLCKGHSIWCELYTAVGHVQGTGTCRFREYGPGVQGEQGSNVVTMAGQEEGGGRTMKGTDPMRQGPEAHQESPDMQEEQRPRGTDKDETEDHPTSQMPGKARGKDPEPRFGRGSVEERAVYPKGRNAGSARKTSGS</sequence>
<dbReference type="AlphaFoldDB" id="A0AAD7AKL0"/>
<feature type="compositionally biased region" description="Basic and acidic residues" evidence="1">
    <location>
        <begin position="198"/>
        <end position="216"/>
    </location>
</feature>
<keyword evidence="3" id="KW-1185">Reference proteome</keyword>
<proteinExistence type="predicted"/>
<feature type="region of interest" description="Disordered" evidence="1">
    <location>
        <begin position="144"/>
        <end position="232"/>
    </location>
</feature>
<reference evidence="2" key="1">
    <citation type="submission" date="2023-03" db="EMBL/GenBank/DDBJ databases">
        <title>Massive genome expansion in bonnet fungi (Mycena s.s.) driven by repeated elements and novel gene families across ecological guilds.</title>
        <authorList>
            <consortium name="Lawrence Berkeley National Laboratory"/>
            <person name="Harder C.B."/>
            <person name="Miyauchi S."/>
            <person name="Viragh M."/>
            <person name="Kuo A."/>
            <person name="Thoen E."/>
            <person name="Andreopoulos B."/>
            <person name="Lu D."/>
            <person name="Skrede I."/>
            <person name="Drula E."/>
            <person name="Henrissat B."/>
            <person name="Morin E."/>
            <person name="Kohler A."/>
            <person name="Barry K."/>
            <person name="LaButti K."/>
            <person name="Morin E."/>
            <person name="Salamov A."/>
            <person name="Lipzen A."/>
            <person name="Mereny Z."/>
            <person name="Hegedus B."/>
            <person name="Baldrian P."/>
            <person name="Stursova M."/>
            <person name="Weitz H."/>
            <person name="Taylor A."/>
            <person name="Grigoriev I.V."/>
            <person name="Nagy L.G."/>
            <person name="Martin F."/>
            <person name="Kauserud H."/>
        </authorList>
    </citation>
    <scope>NUCLEOTIDE SEQUENCE</scope>
    <source>
        <strain evidence="2">CBHHK002</strain>
    </source>
</reference>
<dbReference type="EMBL" id="JARIHO010000005">
    <property type="protein sequence ID" value="KAJ7360734.1"/>
    <property type="molecule type" value="Genomic_DNA"/>
</dbReference>
<protein>
    <submittedName>
        <fullName evidence="2">Uncharacterized protein</fullName>
    </submittedName>
</protein>
<comment type="caution">
    <text evidence="2">The sequence shown here is derived from an EMBL/GenBank/DDBJ whole genome shotgun (WGS) entry which is preliminary data.</text>
</comment>
<organism evidence="2 3">
    <name type="scientific">Mycena albidolilacea</name>
    <dbReference type="NCBI Taxonomy" id="1033008"/>
    <lineage>
        <taxon>Eukaryota</taxon>
        <taxon>Fungi</taxon>
        <taxon>Dikarya</taxon>
        <taxon>Basidiomycota</taxon>
        <taxon>Agaricomycotina</taxon>
        <taxon>Agaricomycetes</taxon>
        <taxon>Agaricomycetidae</taxon>
        <taxon>Agaricales</taxon>
        <taxon>Marasmiineae</taxon>
        <taxon>Mycenaceae</taxon>
        <taxon>Mycena</taxon>
    </lineage>
</organism>